<keyword evidence="9" id="KW-1185">Reference proteome</keyword>
<comment type="similarity">
    <text evidence="2">Belongs to the nitroreductase family.</text>
</comment>
<evidence type="ECO:0000313" key="8">
    <source>
        <dbReference type="EMBL" id="EHQ03457.1"/>
    </source>
</evidence>
<dbReference type="InterPro" id="IPR033878">
    <property type="entry name" value="NfsB-like"/>
</dbReference>
<dbReference type="PANTHER" id="PTHR43673:SF2">
    <property type="entry name" value="NITROREDUCTASE"/>
    <property type="match status" value="1"/>
</dbReference>
<dbReference type="InterPro" id="IPR000415">
    <property type="entry name" value="Nitroreductase-like"/>
</dbReference>
<dbReference type="Proteomes" id="UP000003844">
    <property type="component" value="Unassembled WGS sequence"/>
</dbReference>
<evidence type="ECO:0000256" key="2">
    <source>
        <dbReference type="ARBA" id="ARBA00007118"/>
    </source>
</evidence>
<dbReference type="RefSeq" id="WP_006989763.1">
    <property type="nucleotide sequence ID" value="NZ_JH594606.1"/>
</dbReference>
<protein>
    <submittedName>
        <fullName evidence="8">Nitroreductase</fullName>
    </submittedName>
</protein>
<reference evidence="9" key="1">
    <citation type="journal article" date="2012" name="Stand. Genomic Sci.">
        <title>Genome sequence of the Antarctic rhodopsins-containing flavobacterium Gillisia limnaea type strain (R-8282(T)).</title>
        <authorList>
            <person name="Riedel T."/>
            <person name="Held B."/>
            <person name="Nolan M."/>
            <person name="Lucas S."/>
            <person name="Lapidus A."/>
            <person name="Tice H."/>
            <person name="Del Rio T.G."/>
            <person name="Cheng J.F."/>
            <person name="Han C."/>
            <person name="Tapia R."/>
            <person name="Goodwin L.A."/>
            <person name="Pitluck S."/>
            <person name="Liolios K."/>
            <person name="Mavromatis K."/>
            <person name="Pagani I."/>
            <person name="Ivanova N."/>
            <person name="Mikhailova N."/>
            <person name="Pati A."/>
            <person name="Chen A."/>
            <person name="Palaniappan K."/>
            <person name="Land M."/>
            <person name="Rohde M."/>
            <person name="Tindall B.J."/>
            <person name="Detter J.C."/>
            <person name="Goker M."/>
            <person name="Bristow J."/>
            <person name="Eisen J.A."/>
            <person name="Markowitz V."/>
            <person name="Hugenholtz P."/>
            <person name="Kyrpides N.C."/>
            <person name="Klenk H.P."/>
            <person name="Woyke T."/>
        </authorList>
    </citation>
    <scope>NUCLEOTIDE SEQUENCE [LARGE SCALE GENOMIC DNA]</scope>
    <source>
        <strain evidence="9">DSM 15749 / LMG 21470 / R-8282</strain>
    </source>
</reference>
<dbReference type="InterPro" id="IPR029479">
    <property type="entry name" value="Nitroreductase"/>
</dbReference>
<evidence type="ECO:0000256" key="5">
    <source>
        <dbReference type="ARBA" id="ARBA00022857"/>
    </source>
</evidence>
<keyword evidence="6" id="KW-0560">Oxidoreductase</keyword>
<evidence type="ECO:0000256" key="1">
    <source>
        <dbReference type="ARBA" id="ARBA00001917"/>
    </source>
</evidence>
<sequence>MKNYIETLNWRYATKIFDTSKKVSEEDLEELLEAIQLSASSYGLQPYEIFVIKNAELRNKLQSAAFDQPQITDASHLLVFANLAEIDKSYVDGYLDNIAKTRTTKRKDLAGLEEMLDNTVLKFSPEEKNQWAANQTYIALGNLLSAAANFKIDACPMEGFEADKFDEILGLKEKGLTTAVVATIGYRSEEDQLQHAVKVRKSKEELFNRL</sequence>
<dbReference type="OrthoDB" id="9809288at2"/>
<dbReference type="AlphaFoldDB" id="H2BZP8"/>
<dbReference type="Gene3D" id="3.40.109.10">
    <property type="entry name" value="NADH Oxidase"/>
    <property type="match status" value="1"/>
</dbReference>
<evidence type="ECO:0000256" key="3">
    <source>
        <dbReference type="ARBA" id="ARBA00022630"/>
    </source>
</evidence>
<name>H2BZP8_GILLR</name>
<keyword evidence="3" id="KW-0285">Flavoprotein</keyword>
<dbReference type="GO" id="GO:0016491">
    <property type="term" value="F:oxidoreductase activity"/>
    <property type="evidence" value="ECO:0007669"/>
    <property type="project" value="UniProtKB-KW"/>
</dbReference>
<dbReference type="PANTHER" id="PTHR43673">
    <property type="entry name" value="NAD(P)H NITROREDUCTASE YDGI-RELATED"/>
    <property type="match status" value="1"/>
</dbReference>
<feature type="domain" description="Nitroreductase" evidence="7">
    <location>
        <begin position="9"/>
        <end position="186"/>
    </location>
</feature>
<keyword evidence="5" id="KW-0521">NADP</keyword>
<proteinExistence type="inferred from homology"/>
<evidence type="ECO:0000259" key="7">
    <source>
        <dbReference type="Pfam" id="PF00881"/>
    </source>
</evidence>
<evidence type="ECO:0000256" key="4">
    <source>
        <dbReference type="ARBA" id="ARBA00022643"/>
    </source>
</evidence>
<dbReference type="HOGENOM" id="CLU_070764_4_1_10"/>
<accession>H2BZP8</accession>
<gene>
    <name evidence="8" type="ORF">Gilli_2844</name>
</gene>
<dbReference type="eggNOG" id="COG0778">
    <property type="taxonomic scope" value="Bacteria"/>
</dbReference>
<evidence type="ECO:0000313" key="9">
    <source>
        <dbReference type="Proteomes" id="UP000003844"/>
    </source>
</evidence>
<dbReference type="SUPFAM" id="SSF55469">
    <property type="entry name" value="FMN-dependent nitroreductase-like"/>
    <property type="match status" value="1"/>
</dbReference>
<dbReference type="Pfam" id="PF00881">
    <property type="entry name" value="Nitroreductase"/>
    <property type="match status" value="1"/>
</dbReference>
<keyword evidence="4" id="KW-0288">FMN</keyword>
<organism evidence="8 9">
    <name type="scientific">Gillisia limnaea (strain DSM 15749 / LMG 21470 / R-8282)</name>
    <dbReference type="NCBI Taxonomy" id="865937"/>
    <lineage>
        <taxon>Bacteria</taxon>
        <taxon>Pseudomonadati</taxon>
        <taxon>Bacteroidota</taxon>
        <taxon>Flavobacteriia</taxon>
        <taxon>Flavobacteriales</taxon>
        <taxon>Flavobacteriaceae</taxon>
        <taxon>Gillisia</taxon>
    </lineage>
</organism>
<evidence type="ECO:0000256" key="6">
    <source>
        <dbReference type="ARBA" id="ARBA00023002"/>
    </source>
</evidence>
<dbReference type="STRING" id="865937.Gilli_2844"/>
<dbReference type="EMBL" id="JH594606">
    <property type="protein sequence ID" value="EHQ03457.1"/>
    <property type="molecule type" value="Genomic_DNA"/>
</dbReference>
<comment type="cofactor">
    <cofactor evidence="1">
        <name>FMN</name>
        <dbReference type="ChEBI" id="CHEBI:58210"/>
    </cofactor>
</comment>
<dbReference type="CDD" id="cd02149">
    <property type="entry name" value="NfsB-like"/>
    <property type="match status" value="1"/>
</dbReference>